<organism evidence="2 3">
    <name type="scientific">Aquamicrobium lusatiense</name>
    <dbReference type="NCBI Taxonomy" id="89772"/>
    <lineage>
        <taxon>Bacteria</taxon>
        <taxon>Pseudomonadati</taxon>
        <taxon>Pseudomonadota</taxon>
        <taxon>Alphaproteobacteria</taxon>
        <taxon>Hyphomicrobiales</taxon>
        <taxon>Phyllobacteriaceae</taxon>
        <taxon>Aquamicrobium</taxon>
    </lineage>
</organism>
<dbReference type="Pfam" id="PF18631">
    <property type="entry name" value="Cucumopine_C"/>
    <property type="match status" value="1"/>
</dbReference>
<feature type="domain" description="Cucumopine synthase C-terminal helical bundle" evidence="1">
    <location>
        <begin position="4"/>
        <end position="140"/>
    </location>
</feature>
<protein>
    <recommendedName>
        <fullName evidence="1">Cucumopine synthase C-terminal helical bundle domain-containing protein</fullName>
    </recommendedName>
</protein>
<name>A0A7W9S4S3_9HYPH</name>
<sequence>MTIDEAITLFGRECEAIWLTQPEEIRVLSRGESVQGVGSRGQYLTPLIFAEGTARSLADETLWVIHLMCDRPDTDLATLKVMISELVGRKAGFFELFGLEHAAGLVRTYIGLAQTAQDLAELQRLTDAALAYANRVHVWLDAAFPWGVCTGFMRAGYGTRNADGLEMGAKS</sequence>
<evidence type="ECO:0000313" key="3">
    <source>
        <dbReference type="Proteomes" id="UP000533306"/>
    </source>
</evidence>
<dbReference type="InterPro" id="IPR040602">
    <property type="entry name" value="Cucumopine_C"/>
</dbReference>
<evidence type="ECO:0000313" key="2">
    <source>
        <dbReference type="EMBL" id="MBB6014092.1"/>
    </source>
</evidence>
<reference evidence="2 3" key="1">
    <citation type="submission" date="2020-08" db="EMBL/GenBank/DDBJ databases">
        <title>Genomic Encyclopedia of Type Strains, Phase IV (KMG-IV): sequencing the most valuable type-strain genomes for metagenomic binning, comparative biology and taxonomic classification.</title>
        <authorList>
            <person name="Goeker M."/>
        </authorList>
    </citation>
    <scope>NUCLEOTIDE SEQUENCE [LARGE SCALE GENOMIC DNA]</scope>
    <source>
        <strain evidence="2 3">DSM 11099</strain>
    </source>
</reference>
<comment type="caution">
    <text evidence="2">The sequence shown here is derived from an EMBL/GenBank/DDBJ whole genome shotgun (WGS) entry which is preliminary data.</text>
</comment>
<dbReference type="AlphaFoldDB" id="A0A7W9S4S3"/>
<dbReference type="Proteomes" id="UP000533306">
    <property type="component" value="Unassembled WGS sequence"/>
</dbReference>
<evidence type="ECO:0000259" key="1">
    <source>
        <dbReference type="Pfam" id="PF18631"/>
    </source>
</evidence>
<proteinExistence type="predicted"/>
<dbReference type="EMBL" id="JACHEU010000004">
    <property type="protein sequence ID" value="MBB6014092.1"/>
    <property type="molecule type" value="Genomic_DNA"/>
</dbReference>
<gene>
    <name evidence="2" type="ORF">HNR59_003486</name>
</gene>
<keyword evidence="3" id="KW-1185">Reference proteome</keyword>
<accession>A0A7W9S4S3</accession>
<dbReference type="RefSeq" id="WP_183832282.1">
    <property type="nucleotide sequence ID" value="NZ_JACHEU010000004.1"/>
</dbReference>